<dbReference type="InterPro" id="IPR036093">
    <property type="entry name" value="NAC_dom_sf"/>
</dbReference>
<gene>
    <name evidence="1" type="ORF">POM88_007470</name>
</gene>
<protein>
    <submittedName>
        <fullName evidence="1">Uncharacterized protein</fullName>
    </submittedName>
</protein>
<evidence type="ECO:0000313" key="1">
    <source>
        <dbReference type="EMBL" id="KAK1397607.1"/>
    </source>
</evidence>
<reference evidence="1" key="1">
    <citation type="submission" date="2023-02" db="EMBL/GenBank/DDBJ databases">
        <title>Genome of toxic invasive species Heracleum sosnowskyi carries increased number of genes despite the absence of recent whole-genome duplications.</title>
        <authorList>
            <person name="Schelkunov M."/>
            <person name="Shtratnikova V."/>
            <person name="Makarenko M."/>
            <person name="Klepikova A."/>
            <person name="Omelchenko D."/>
            <person name="Novikova G."/>
            <person name="Obukhova E."/>
            <person name="Bogdanov V."/>
            <person name="Penin A."/>
            <person name="Logacheva M."/>
        </authorList>
    </citation>
    <scope>NUCLEOTIDE SEQUENCE</scope>
    <source>
        <strain evidence="1">Hsosn_3</strain>
        <tissue evidence="1">Leaf</tissue>
    </source>
</reference>
<dbReference type="AlphaFoldDB" id="A0AAD8N697"/>
<evidence type="ECO:0000313" key="2">
    <source>
        <dbReference type="Proteomes" id="UP001237642"/>
    </source>
</evidence>
<dbReference type="Proteomes" id="UP001237642">
    <property type="component" value="Unassembled WGS sequence"/>
</dbReference>
<name>A0AAD8N697_9APIA</name>
<keyword evidence="2" id="KW-1185">Reference proteome</keyword>
<dbReference type="GO" id="GO:0003677">
    <property type="term" value="F:DNA binding"/>
    <property type="evidence" value="ECO:0007669"/>
    <property type="project" value="InterPro"/>
</dbReference>
<organism evidence="1 2">
    <name type="scientific">Heracleum sosnowskyi</name>
    <dbReference type="NCBI Taxonomy" id="360622"/>
    <lineage>
        <taxon>Eukaryota</taxon>
        <taxon>Viridiplantae</taxon>
        <taxon>Streptophyta</taxon>
        <taxon>Embryophyta</taxon>
        <taxon>Tracheophyta</taxon>
        <taxon>Spermatophyta</taxon>
        <taxon>Magnoliopsida</taxon>
        <taxon>eudicotyledons</taxon>
        <taxon>Gunneridae</taxon>
        <taxon>Pentapetalae</taxon>
        <taxon>asterids</taxon>
        <taxon>campanulids</taxon>
        <taxon>Apiales</taxon>
        <taxon>Apiaceae</taxon>
        <taxon>Apioideae</taxon>
        <taxon>apioid superclade</taxon>
        <taxon>Tordylieae</taxon>
        <taxon>Tordyliinae</taxon>
        <taxon>Heracleum</taxon>
    </lineage>
</organism>
<dbReference type="SUPFAM" id="SSF101941">
    <property type="entry name" value="NAC domain"/>
    <property type="match status" value="1"/>
</dbReference>
<comment type="caution">
    <text evidence="1">The sequence shown here is derived from an EMBL/GenBank/DDBJ whole genome shotgun (WGS) entry which is preliminary data.</text>
</comment>
<proteinExistence type="predicted"/>
<dbReference type="EMBL" id="JAUIZM010000002">
    <property type="protein sequence ID" value="KAK1397607.1"/>
    <property type="molecule type" value="Genomic_DNA"/>
</dbReference>
<dbReference type="Gene3D" id="2.170.150.80">
    <property type="entry name" value="NAC domain"/>
    <property type="match status" value="1"/>
</dbReference>
<sequence>MVSSRIVFPPGAYLIPIDEDIIHFFFKPKVLGENLVFDVVEDKQVYGPNCNPWQIFDLNTLDSWFVAPFKKYENVMYVFTKLSKIRKEITDEGRLNLATINMHEYTLSGGIYGGCDLASTLVLCNIAYDSSKKSSYVKKNNKPSLGFLML</sequence>
<reference evidence="1" key="2">
    <citation type="submission" date="2023-05" db="EMBL/GenBank/DDBJ databases">
        <authorList>
            <person name="Schelkunov M.I."/>
        </authorList>
    </citation>
    <scope>NUCLEOTIDE SEQUENCE</scope>
    <source>
        <strain evidence="1">Hsosn_3</strain>
        <tissue evidence="1">Leaf</tissue>
    </source>
</reference>
<dbReference type="GO" id="GO:0006355">
    <property type="term" value="P:regulation of DNA-templated transcription"/>
    <property type="evidence" value="ECO:0007669"/>
    <property type="project" value="InterPro"/>
</dbReference>
<accession>A0AAD8N697</accession>